<dbReference type="EMBL" id="JAPWGL010000005">
    <property type="protein sequence ID" value="MCZ4225245.1"/>
    <property type="molecule type" value="Genomic_DNA"/>
</dbReference>
<dbReference type="Pfam" id="PF00480">
    <property type="entry name" value="ROK"/>
    <property type="match status" value="2"/>
</dbReference>
<name>A0ABT4L224_9SPHI</name>
<dbReference type="PANTHER" id="PTHR18964">
    <property type="entry name" value="ROK (REPRESSOR, ORF, KINASE) FAMILY"/>
    <property type="match status" value="1"/>
</dbReference>
<dbReference type="PRINTS" id="PR00475">
    <property type="entry name" value="HEXOKINASE"/>
</dbReference>
<protein>
    <submittedName>
        <fullName evidence="2">ROK family protein</fullName>
    </submittedName>
</protein>
<reference evidence="2" key="1">
    <citation type="submission" date="2022-12" db="EMBL/GenBank/DDBJ databases">
        <title>Genome sequence of SJ11.</title>
        <authorList>
            <person name="Woo H."/>
        </authorList>
    </citation>
    <scope>NUCLEOTIDE SEQUENCE</scope>
    <source>
        <strain evidence="2">SJ11</strain>
    </source>
</reference>
<comment type="caution">
    <text evidence="2">The sequence shown here is derived from an EMBL/GenBank/DDBJ whole genome shotgun (WGS) entry which is preliminary data.</text>
</comment>
<dbReference type="SUPFAM" id="SSF53067">
    <property type="entry name" value="Actin-like ATPase domain"/>
    <property type="match status" value="1"/>
</dbReference>
<organism evidence="2 3">
    <name type="scientific">Pedobacter rhodius</name>
    <dbReference type="NCBI Taxonomy" id="3004098"/>
    <lineage>
        <taxon>Bacteria</taxon>
        <taxon>Pseudomonadati</taxon>
        <taxon>Bacteroidota</taxon>
        <taxon>Sphingobacteriia</taxon>
        <taxon>Sphingobacteriales</taxon>
        <taxon>Sphingobacteriaceae</taxon>
        <taxon>Pedobacter</taxon>
    </lineage>
</organism>
<dbReference type="InterPro" id="IPR043129">
    <property type="entry name" value="ATPase_NBD"/>
</dbReference>
<dbReference type="Proteomes" id="UP001144341">
    <property type="component" value="Unassembled WGS sequence"/>
</dbReference>
<evidence type="ECO:0000313" key="2">
    <source>
        <dbReference type="EMBL" id="MCZ4225245.1"/>
    </source>
</evidence>
<accession>A0ABT4L224</accession>
<gene>
    <name evidence="2" type="ORF">O0931_18165</name>
</gene>
<evidence type="ECO:0000256" key="1">
    <source>
        <dbReference type="ARBA" id="ARBA00006479"/>
    </source>
</evidence>
<dbReference type="InterPro" id="IPR000600">
    <property type="entry name" value="ROK"/>
</dbReference>
<dbReference type="RefSeq" id="WP_269416900.1">
    <property type="nucleotide sequence ID" value="NZ_JAPWGL010000005.1"/>
</dbReference>
<keyword evidence="3" id="KW-1185">Reference proteome</keyword>
<dbReference type="PANTHER" id="PTHR18964:SF149">
    <property type="entry name" value="BIFUNCTIONAL UDP-N-ACETYLGLUCOSAMINE 2-EPIMERASE_N-ACETYLMANNOSAMINE KINASE"/>
    <property type="match status" value="1"/>
</dbReference>
<proteinExistence type="inferred from homology"/>
<dbReference type="Gene3D" id="3.30.420.40">
    <property type="match status" value="2"/>
</dbReference>
<evidence type="ECO:0000313" key="3">
    <source>
        <dbReference type="Proteomes" id="UP001144341"/>
    </source>
</evidence>
<dbReference type="CDD" id="cd23763">
    <property type="entry name" value="ASKHA_ATPase_ROK"/>
    <property type="match status" value="1"/>
</dbReference>
<sequence length="306" mass="32973">MENPVALGVDIGGSHITAALVDLTTRTIIQDSIKRNAVDSKAGKETILTAWCEVINNAFSASTNQTKRIGVAMPGPFDYEKGISLIKDQDKFKALYGVNIKEELSCCLQIETENIHFINDAAGFLQGEVFGGAARGNANVLGLTLGTGLGSSYCEVGIAKDADLWNAPFLNGIAEDYLSTRWFVNRYYQLTGKSVAGVKELTALTPTDHFAVRVFMEFGSNLAKFLIPVIKKYNSDVVIIGGNISRAFTAFSPELIATLKGHDIHTAIKVTKLKENAALIGAASCCDLNFPENDSIKNTAVDIKTN</sequence>
<comment type="similarity">
    <text evidence="1">Belongs to the ROK (NagC/XylR) family.</text>
</comment>